<keyword evidence="1" id="KW-0175">Coiled coil</keyword>
<proteinExistence type="predicted"/>
<protein>
    <submittedName>
        <fullName evidence="3">Uncharacterized protein</fullName>
    </submittedName>
</protein>
<evidence type="ECO:0000313" key="4">
    <source>
        <dbReference type="Proteomes" id="UP001060012"/>
    </source>
</evidence>
<feature type="transmembrane region" description="Helical" evidence="2">
    <location>
        <begin position="35"/>
        <end position="52"/>
    </location>
</feature>
<dbReference type="EMBL" id="CP100595">
    <property type="protein sequence ID" value="UTJ07223.1"/>
    <property type="molecule type" value="Genomic_DNA"/>
</dbReference>
<evidence type="ECO:0000256" key="1">
    <source>
        <dbReference type="SAM" id="Coils"/>
    </source>
</evidence>
<keyword evidence="2" id="KW-1133">Transmembrane helix</keyword>
<accession>A0ABY5E926</accession>
<name>A0ABY5E926_9BACT</name>
<gene>
    <name evidence="3" type="ORF">NJU99_03800</name>
</gene>
<keyword evidence="4" id="KW-1185">Reference proteome</keyword>
<feature type="coiled-coil region" evidence="1">
    <location>
        <begin position="55"/>
        <end position="86"/>
    </location>
</feature>
<feature type="transmembrane region" description="Helical" evidence="2">
    <location>
        <begin position="6"/>
        <end position="23"/>
    </location>
</feature>
<sequence length="130" mass="15701">MKNRTRIISCFIFLNLCLFYFQIQQKNDIINKKGFVILKVISYLVFSTLLFANNNSDFSSEFKKLKEEKQALIDRYEIRVEVARLDKMYKRVRLLSKTLTCFKNTRSKREIVQCKNDERKRIMEIIRKNS</sequence>
<reference evidence="3" key="1">
    <citation type="submission" date="2022-07" db="EMBL/GenBank/DDBJ databases">
        <title>Arcobacter roscoffensis sp. nov., a marine bacterium isolated from coastal seawater collected from Roscoff, France.</title>
        <authorList>
            <person name="Pascual J."/>
            <person name="Lepeaux C."/>
            <person name="Methner A."/>
            <person name="Overmann J."/>
        </authorList>
    </citation>
    <scope>NUCLEOTIDE SEQUENCE</scope>
    <source>
        <strain evidence="3">ARW1-2F2</strain>
    </source>
</reference>
<organism evidence="3 4">
    <name type="scientific">Arcobacter roscoffensis</name>
    <dbReference type="NCBI Taxonomy" id="2961520"/>
    <lineage>
        <taxon>Bacteria</taxon>
        <taxon>Pseudomonadati</taxon>
        <taxon>Campylobacterota</taxon>
        <taxon>Epsilonproteobacteria</taxon>
        <taxon>Campylobacterales</taxon>
        <taxon>Arcobacteraceae</taxon>
        <taxon>Arcobacter</taxon>
    </lineage>
</organism>
<keyword evidence="2" id="KW-0812">Transmembrane</keyword>
<dbReference type="RefSeq" id="WP_254577401.1">
    <property type="nucleotide sequence ID" value="NZ_CP100595.1"/>
</dbReference>
<evidence type="ECO:0000313" key="3">
    <source>
        <dbReference type="EMBL" id="UTJ07223.1"/>
    </source>
</evidence>
<evidence type="ECO:0000256" key="2">
    <source>
        <dbReference type="SAM" id="Phobius"/>
    </source>
</evidence>
<keyword evidence="2" id="KW-0472">Membrane</keyword>
<dbReference type="Proteomes" id="UP001060012">
    <property type="component" value="Chromosome"/>
</dbReference>